<dbReference type="Proteomes" id="UP000736672">
    <property type="component" value="Unassembled WGS sequence"/>
</dbReference>
<dbReference type="InterPro" id="IPR050452">
    <property type="entry name" value="Metacaspase"/>
</dbReference>
<name>A0A9P9KT65_FUSSL</name>
<dbReference type="PANTHER" id="PTHR48104:SF30">
    <property type="entry name" value="METACASPASE-1"/>
    <property type="match status" value="1"/>
</dbReference>
<evidence type="ECO:0000313" key="3">
    <source>
        <dbReference type="EMBL" id="KAH7268066.1"/>
    </source>
</evidence>
<evidence type="ECO:0000259" key="2">
    <source>
        <dbReference type="Pfam" id="PF00656"/>
    </source>
</evidence>
<evidence type="ECO:0000256" key="1">
    <source>
        <dbReference type="ARBA" id="ARBA00009005"/>
    </source>
</evidence>
<evidence type="ECO:0000313" key="4">
    <source>
        <dbReference type="Proteomes" id="UP000736672"/>
    </source>
</evidence>
<feature type="domain" description="Peptidase C14 caspase" evidence="2">
    <location>
        <begin position="12"/>
        <end position="275"/>
    </location>
</feature>
<dbReference type="GO" id="GO:0004197">
    <property type="term" value="F:cysteine-type endopeptidase activity"/>
    <property type="evidence" value="ECO:0007669"/>
    <property type="project" value="InterPro"/>
</dbReference>
<dbReference type="OrthoDB" id="3223806at2759"/>
<dbReference type="EMBL" id="JAGTJS010000005">
    <property type="protein sequence ID" value="KAH7268066.1"/>
    <property type="molecule type" value="Genomic_DNA"/>
</dbReference>
<accession>A0A9P9KT65</accession>
<keyword evidence="4" id="KW-1185">Reference proteome</keyword>
<proteinExistence type="inferred from homology"/>
<dbReference type="Gene3D" id="3.40.50.1460">
    <property type="match status" value="1"/>
</dbReference>
<protein>
    <recommendedName>
        <fullName evidence="2">Peptidase C14 caspase domain-containing protein</fullName>
    </recommendedName>
</protein>
<comment type="similarity">
    <text evidence="1">Belongs to the peptidase C14B family.</text>
</comment>
<organism evidence="3 4">
    <name type="scientific">Fusarium solani</name>
    <name type="common">Filamentous fungus</name>
    <dbReference type="NCBI Taxonomy" id="169388"/>
    <lineage>
        <taxon>Eukaryota</taxon>
        <taxon>Fungi</taxon>
        <taxon>Dikarya</taxon>
        <taxon>Ascomycota</taxon>
        <taxon>Pezizomycotina</taxon>
        <taxon>Sordariomycetes</taxon>
        <taxon>Hypocreomycetidae</taxon>
        <taxon>Hypocreales</taxon>
        <taxon>Nectriaceae</taxon>
        <taxon>Fusarium</taxon>
        <taxon>Fusarium solani species complex</taxon>
    </lineage>
</organism>
<reference evidence="3" key="1">
    <citation type="journal article" date="2021" name="Nat. Commun.">
        <title>Genetic determinants of endophytism in the Arabidopsis root mycobiome.</title>
        <authorList>
            <person name="Mesny F."/>
            <person name="Miyauchi S."/>
            <person name="Thiergart T."/>
            <person name="Pickel B."/>
            <person name="Atanasova L."/>
            <person name="Karlsson M."/>
            <person name="Huettel B."/>
            <person name="Barry K.W."/>
            <person name="Haridas S."/>
            <person name="Chen C."/>
            <person name="Bauer D."/>
            <person name="Andreopoulos W."/>
            <person name="Pangilinan J."/>
            <person name="LaButti K."/>
            <person name="Riley R."/>
            <person name="Lipzen A."/>
            <person name="Clum A."/>
            <person name="Drula E."/>
            <person name="Henrissat B."/>
            <person name="Kohler A."/>
            <person name="Grigoriev I.V."/>
            <person name="Martin F.M."/>
            <person name="Hacquard S."/>
        </authorList>
    </citation>
    <scope>NUCLEOTIDE SEQUENCE</scope>
    <source>
        <strain evidence="3">FSSC 5 MPI-SDFR-AT-0091</strain>
    </source>
</reference>
<dbReference type="Pfam" id="PF00656">
    <property type="entry name" value="Peptidase_C14"/>
    <property type="match status" value="1"/>
</dbReference>
<dbReference type="InterPro" id="IPR011600">
    <property type="entry name" value="Pept_C14_caspase"/>
</dbReference>
<dbReference type="PANTHER" id="PTHR48104">
    <property type="entry name" value="METACASPASE-4"/>
    <property type="match status" value="1"/>
</dbReference>
<sequence length="662" mass="74256">MPSTQPQTDATHWAVLIGVNFYANTQDNTLQGAVNDVEAMGEFFTQWPHVKVSKLTASKRPAGQYQDMPAENPQDQATIENVSAILREVIDAGTLKTMKNVYIHFSGHGKKNSEWELCLGLYRPNPRLTPDYTTSMLREDIDKMIDQGMKVTVMLDCCFSAGVKQSGHFALGEVRFLEGELGMEEDEEPKFDTLSPQDTSKQLRRARLQVDRLLDARGYTIITACGQDEQTREIEVGNERRGALSHLLLRSLQLLKSEGSQVTLTTLHENLQNQFRSLGLNHVPRRYGSSNICFFESLLSGLDAVFTSVFFDDNTKEDILNAGQAHGVCVGDKYEVAAWWTSEDVQSRSNEQHDEFVVETTRSLTSVIKLIGSSKEGDPKLRSWKAKPVSFSSRQNITVHITDSLPQTDQEQLRQSLSDNPVLEVSITEKPLDFPTFNVELDAENAFRVLDGAAAPIPNVPCIKRSAEDSMDSLAQTLEHLAKFKFLQGFKNLSPDAEFERLFSMTCADESGDDGRYHITDGQTWRLDFENLGHETLFVHIFNMCSSWSVKDIIRDEGEDRDGFEIAPGSKFPLCLEMEIPEQHLPRTEDVLKFIVTSKPTRFPLLSLPEIGDIGATRGSDGFNEFHDFVFSGPGAMRNDRDAKWSTKTFTIVISSQEAPSV</sequence>
<dbReference type="GO" id="GO:0005737">
    <property type="term" value="C:cytoplasm"/>
    <property type="evidence" value="ECO:0007669"/>
    <property type="project" value="TreeGrafter"/>
</dbReference>
<dbReference type="AlphaFoldDB" id="A0A9P9KT65"/>
<comment type="caution">
    <text evidence="3">The sequence shown here is derived from an EMBL/GenBank/DDBJ whole genome shotgun (WGS) entry which is preliminary data.</text>
</comment>
<gene>
    <name evidence="3" type="ORF">B0J15DRAFT_486379</name>
</gene>
<dbReference type="GO" id="GO:0006508">
    <property type="term" value="P:proteolysis"/>
    <property type="evidence" value="ECO:0007669"/>
    <property type="project" value="InterPro"/>
</dbReference>